<protein>
    <recommendedName>
        <fullName evidence="3">CBM6 domain-containing protein</fullName>
    </recommendedName>
</protein>
<dbReference type="Proteomes" id="UP001206206">
    <property type="component" value="Unassembled WGS sequence"/>
</dbReference>
<evidence type="ECO:0000256" key="1">
    <source>
        <dbReference type="SAM" id="MobiDB-lite"/>
    </source>
</evidence>
<evidence type="ECO:0000313" key="4">
    <source>
        <dbReference type="EMBL" id="MCQ4046388.1"/>
    </source>
</evidence>
<gene>
    <name evidence="4" type="ORF">NON19_31145</name>
</gene>
<evidence type="ECO:0000256" key="2">
    <source>
        <dbReference type="SAM" id="Phobius"/>
    </source>
</evidence>
<feature type="domain" description="CBM6" evidence="3">
    <location>
        <begin position="163"/>
        <end position="295"/>
    </location>
</feature>
<dbReference type="RefSeq" id="WP_255932573.1">
    <property type="nucleotide sequence ID" value="NZ_JANFNH010000064.1"/>
</dbReference>
<dbReference type="InterPro" id="IPR005084">
    <property type="entry name" value="CBM6"/>
</dbReference>
<comment type="caution">
    <text evidence="4">The sequence shown here is derived from an EMBL/GenBank/DDBJ whole genome shotgun (WGS) entry which is preliminary data.</text>
</comment>
<name>A0ABT1PLZ7_9ACTN</name>
<organism evidence="4 5">
    <name type="scientific">Streptantibioticus rubrisoli</name>
    <dbReference type="NCBI Taxonomy" id="1387313"/>
    <lineage>
        <taxon>Bacteria</taxon>
        <taxon>Bacillati</taxon>
        <taxon>Actinomycetota</taxon>
        <taxon>Actinomycetes</taxon>
        <taxon>Kitasatosporales</taxon>
        <taxon>Streptomycetaceae</taxon>
        <taxon>Streptantibioticus</taxon>
    </lineage>
</organism>
<proteinExistence type="predicted"/>
<keyword evidence="2" id="KW-0472">Membrane</keyword>
<feature type="compositionally biased region" description="Low complexity" evidence="1">
    <location>
        <begin position="139"/>
        <end position="157"/>
    </location>
</feature>
<dbReference type="Pfam" id="PF16990">
    <property type="entry name" value="CBM_35"/>
    <property type="match status" value="1"/>
</dbReference>
<feature type="region of interest" description="Disordered" evidence="1">
    <location>
        <begin position="1"/>
        <end position="100"/>
    </location>
</feature>
<keyword evidence="2" id="KW-1133">Transmembrane helix</keyword>
<dbReference type="Gene3D" id="2.60.120.260">
    <property type="entry name" value="Galactose-binding domain-like"/>
    <property type="match status" value="1"/>
</dbReference>
<dbReference type="EMBL" id="JANFNH010000064">
    <property type="protein sequence ID" value="MCQ4046388.1"/>
    <property type="molecule type" value="Genomic_DNA"/>
</dbReference>
<sequence>MTAAGNGTPEPENDDPFAYLYRGEGDEAAPAADRRGMPRTSYHQVTRVGERRQAPQQGGYGYPPPQPTQPQQQYPPAAPAAPAAPAGHRGGHGGSRGSGSNRRGLMLGAIAVVVVVAVGIGIAALTGNDKSDGQAGANTSPTPGTSQSQAPSPSASADPNAKLPQEFAATLTLSGGAKTDNNHQGAKGPNGAFVDGMETPGATATWSATVPKAGTYALWVRYANAQPDDAKTTVVVNGKPLTYKINLKNYGTVGNWDSWYTSWVSVDLNKGANTIALTCGAGDVCHYNLDRVGVTVNQNAKPQGW</sequence>
<feature type="compositionally biased region" description="Low complexity" evidence="1">
    <location>
        <begin position="69"/>
        <end position="87"/>
    </location>
</feature>
<keyword evidence="5" id="KW-1185">Reference proteome</keyword>
<evidence type="ECO:0000259" key="3">
    <source>
        <dbReference type="PROSITE" id="PS51175"/>
    </source>
</evidence>
<reference evidence="4 5" key="1">
    <citation type="submission" date="2022-06" db="EMBL/GenBank/DDBJ databases">
        <title>Draft genome sequence of type strain Streptomyces rubrisoli DSM 42083.</title>
        <authorList>
            <person name="Duangmal K."/>
            <person name="Klaysubun C."/>
        </authorList>
    </citation>
    <scope>NUCLEOTIDE SEQUENCE [LARGE SCALE GENOMIC DNA]</scope>
    <source>
        <strain evidence="4 5">DSM 42083</strain>
    </source>
</reference>
<dbReference type="SUPFAM" id="SSF49785">
    <property type="entry name" value="Galactose-binding domain-like"/>
    <property type="match status" value="1"/>
</dbReference>
<dbReference type="PROSITE" id="PS51175">
    <property type="entry name" value="CBM6"/>
    <property type="match status" value="1"/>
</dbReference>
<keyword evidence="2" id="KW-0812">Transmembrane</keyword>
<dbReference type="InterPro" id="IPR008979">
    <property type="entry name" value="Galactose-bd-like_sf"/>
</dbReference>
<accession>A0ABT1PLZ7</accession>
<feature type="region of interest" description="Disordered" evidence="1">
    <location>
        <begin position="126"/>
        <end position="160"/>
    </location>
</feature>
<feature type="transmembrane region" description="Helical" evidence="2">
    <location>
        <begin position="105"/>
        <end position="125"/>
    </location>
</feature>
<evidence type="ECO:0000313" key="5">
    <source>
        <dbReference type="Proteomes" id="UP001206206"/>
    </source>
</evidence>